<evidence type="ECO:0000313" key="4">
    <source>
        <dbReference type="EMBL" id="TDC62446.1"/>
    </source>
</evidence>
<keyword evidence="2" id="KW-0732">Signal</keyword>
<dbReference type="GO" id="GO:0016810">
    <property type="term" value="F:hydrolase activity, acting on carbon-nitrogen (but not peptide) bonds"/>
    <property type="evidence" value="ECO:0007669"/>
    <property type="project" value="InterPro"/>
</dbReference>
<evidence type="ECO:0000259" key="3">
    <source>
        <dbReference type="PROSITE" id="PS51677"/>
    </source>
</evidence>
<dbReference type="EMBL" id="SMKI01000645">
    <property type="protein sequence ID" value="TDC62446.1"/>
    <property type="molecule type" value="Genomic_DNA"/>
</dbReference>
<dbReference type="InterPro" id="IPR002509">
    <property type="entry name" value="NODB_dom"/>
</dbReference>
<dbReference type="OrthoDB" id="9782872at2"/>
<dbReference type="Pfam" id="PF01522">
    <property type="entry name" value="Polysacc_deac_1"/>
    <property type="match status" value="1"/>
</dbReference>
<dbReference type="InterPro" id="IPR011330">
    <property type="entry name" value="Glyco_hydro/deAcase_b/a-brl"/>
</dbReference>
<dbReference type="PROSITE" id="PS51677">
    <property type="entry name" value="NODB"/>
    <property type="match status" value="1"/>
</dbReference>
<dbReference type="AlphaFoldDB" id="A0A4R4SIB6"/>
<dbReference type="PANTHER" id="PTHR34216">
    <property type="match status" value="1"/>
</dbReference>
<comment type="subcellular location">
    <subcellularLocation>
        <location evidence="1">Secreted</location>
    </subcellularLocation>
</comment>
<dbReference type="GO" id="GO:0005975">
    <property type="term" value="P:carbohydrate metabolic process"/>
    <property type="evidence" value="ECO:0007669"/>
    <property type="project" value="InterPro"/>
</dbReference>
<name>A0A4R4SIB6_9ACTN</name>
<organism evidence="4 5">
    <name type="scientific">Streptomyces hainanensis</name>
    <dbReference type="NCBI Taxonomy" id="402648"/>
    <lineage>
        <taxon>Bacteria</taxon>
        <taxon>Bacillati</taxon>
        <taxon>Actinomycetota</taxon>
        <taxon>Actinomycetes</taxon>
        <taxon>Kitasatosporales</taxon>
        <taxon>Streptomycetaceae</taxon>
        <taxon>Streptomyces</taxon>
    </lineage>
</organism>
<dbReference type="InterPro" id="IPR051398">
    <property type="entry name" value="Polysacch_Deacetylase"/>
</dbReference>
<evidence type="ECO:0000313" key="5">
    <source>
        <dbReference type="Proteomes" id="UP000295345"/>
    </source>
</evidence>
<feature type="domain" description="NodB homology" evidence="3">
    <location>
        <begin position="53"/>
        <end position="238"/>
    </location>
</feature>
<dbReference type="GO" id="GO:0005576">
    <property type="term" value="C:extracellular region"/>
    <property type="evidence" value="ECO:0007669"/>
    <property type="project" value="UniProtKB-SubCell"/>
</dbReference>
<evidence type="ECO:0000256" key="2">
    <source>
        <dbReference type="ARBA" id="ARBA00022729"/>
    </source>
</evidence>
<evidence type="ECO:0000256" key="1">
    <source>
        <dbReference type="ARBA" id="ARBA00004613"/>
    </source>
</evidence>
<protein>
    <submittedName>
        <fullName evidence="4">Polysaccharide deacetylase family protein</fullName>
    </submittedName>
</protein>
<accession>A0A4R4SIB6</accession>
<dbReference type="SUPFAM" id="SSF88713">
    <property type="entry name" value="Glycoside hydrolase/deacetylase"/>
    <property type="match status" value="1"/>
</dbReference>
<gene>
    <name evidence="4" type="ORF">E1283_34040</name>
</gene>
<keyword evidence="5" id="KW-1185">Reference proteome</keyword>
<dbReference type="CDD" id="cd10918">
    <property type="entry name" value="CE4_NodB_like_5s_6s"/>
    <property type="match status" value="1"/>
</dbReference>
<comment type="caution">
    <text evidence="4">The sequence shown here is derived from an EMBL/GenBank/DDBJ whole genome shotgun (WGS) entry which is preliminary data.</text>
</comment>
<dbReference type="Gene3D" id="3.20.20.370">
    <property type="entry name" value="Glycoside hydrolase/deacetylase"/>
    <property type="match status" value="1"/>
</dbReference>
<sequence length="238" mass="26092">MYHSIAYTSPDPYHITVTPDRLYQQLGWLRRRGLRGVSVGELLRAREAGRGDRMVGLTFDDGYKDFLDYAVPLLRGHGCTATVFALPGRLHGSNAWDADGPRKRLLNADGIRAAAAAGMEIGSHGLRHLALTSLDDTALDREITHSRDLLREITGRSVPGFCYPYGAVDTRVADAVRGAGYAYACAVKPGSLTGRYALPRIHVGESDGPLRMRLKRRLHPLRRRAVRLEAPPAGAVAR</sequence>
<reference evidence="4 5" key="1">
    <citation type="submission" date="2019-03" db="EMBL/GenBank/DDBJ databases">
        <title>Draft genome sequences of novel Actinobacteria.</title>
        <authorList>
            <person name="Sahin N."/>
            <person name="Ay H."/>
            <person name="Saygin H."/>
        </authorList>
    </citation>
    <scope>NUCLEOTIDE SEQUENCE [LARGE SCALE GENOMIC DNA]</scope>
    <source>
        <strain evidence="4 5">DSM 41900</strain>
    </source>
</reference>
<proteinExistence type="predicted"/>
<dbReference type="RefSeq" id="WP_132822034.1">
    <property type="nucleotide sequence ID" value="NZ_SMKI01000645.1"/>
</dbReference>
<dbReference type="Proteomes" id="UP000295345">
    <property type="component" value="Unassembled WGS sequence"/>
</dbReference>
<dbReference type="PANTHER" id="PTHR34216:SF3">
    <property type="entry name" value="POLY-BETA-1,6-N-ACETYL-D-GLUCOSAMINE N-DEACETYLASE"/>
    <property type="match status" value="1"/>
</dbReference>